<reference evidence="2" key="1">
    <citation type="journal article" date="2023" name="Mol. Phylogenet. Evol.">
        <title>Genome-scale phylogeny and comparative genomics of the fungal order Sordariales.</title>
        <authorList>
            <person name="Hensen N."/>
            <person name="Bonometti L."/>
            <person name="Westerberg I."/>
            <person name="Brannstrom I.O."/>
            <person name="Guillou S."/>
            <person name="Cros-Aarteil S."/>
            <person name="Calhoun S."/>
            <person name="Haridas S."/>
            <person name="Kuo A."/>
            <person name="Mondo S."/>
            <person name="Pangilinan J."/>
            <person name="Riley R."/>
            <person name="LaButti K."/>
            <person name="Andreopoulos B."/>
            <person name="Lipzen A."/>
            <person name="Chen C."/>
            <person name="Yan M."/>
            <person name="Daum C."/>
            <person name="Ng V."/>
            <person name="Clum A."/>
            <person name="Steindorff A."/>
            <person name="Ohm R.A."/>
            <person name="Martin F."/>
            <person name="Silar P."/>
            <person name="Natvig D.O."/>
            <person name="Lalanne C."/>
            <person name="Gautier V."/>
            <person name="Ament-Velasquez S.L."/>
            <person name="Kruys A."/>
            <person name="Hutchinson M.I."/>
            <person name="Powell A.J."/>
            <person name="Barry K."/>
            <person name="Miller A.N."/>
            <person name="Grigoriev I.V."/>
            <person name="Debuchy R."/>
            <person name="Gladieux P."/>
            <person name="Hiltunen Thoren M."/>
            <person name="Johannesson H."/>
        </authorList>
    </citation>
    <scope>NUCLEOTIDE SEQUENCE</scope>
    <source>
        <strain evidence="2">CBS 333.67</strain>
    </source>
</reference>
<evidence type="ECO:0000313" key="3">
    <source>
        <dbReference type="Proteomes" id="UP001273166"/>
    </source>
</evidence>
<feature type="region of interest" description="Disordered" evidence="1">
    <location>
        <begin position="154"/>
        <end position="177"/>
    </location>
</feature>
<dbReference type="GeneID" id="87886524"/>
<evidence type="ECO:0000256" key="1">
    <source>
        <dbReference type="SAM" id="MobiDB-lite"/>
    </source>
</evidence>
<proteinExistence type="predicted"/>
<dbReference type="RefSeq" id="XP_062727359.1">
    <property type="nucleotide sequence ID" value="XM_062867695.1"/>
</dbReference>
<feature type="compositionally biased region" description="Basic and acidic residues" evidence="1">
    <location>
        <begin position="154"/>
        <end position="164"/>
    </location>
</feature>
<evidence type="ECO:0000313" key="2">
    <source>
        <dbReference type="EMBL" id="KAK3311579.1"/>
    </source>
</evidence>
<feature type="region of interest" description="Disordered" evidence="1">
    <location>
        <begin position="1"/>
        <end position="56"/>
    </location>
</feature>
<comment type="caution">
    <text evidence="2">The sequence shown here is derived from an EMBL/GenBank/DDBJ whole genome shotgun (WGS) entry which is preliminary data.</text>
</comment>
<feature type="compositionally biased region" description="Polar residues" evidence="1">
    <location>
        <begin position="167"/>
        <end position="177"/>
    </location>
</feature>
<reference evidence="2" key="2">
    <citation type="submission" date="2023-06" db="EMBL/GenBank/DDBJ databases">
        <authorList>
            <consortium name="Lawrence Berkeley National Laboratory"/>
            <person name="Mondo S.J."/>
            <person name="Hensen N."/>
            <person name="Bonometti L."/>
            <person name="Westerberg I."/>
            <person name="Brannstrom I.O."/>
            <person name="Guillou S."/>
            <person name="Cros-Aarteil S."/>
            <person name="Calhoun S."/>
            <person name="Haridas S."/>
            <person name="Kuo A."/>
            <person name="Pangilinan J."/>
            <person name="Riley R."/>
            <person name="Labutti K."/>
            <person name="Andreopoulos B."/>
            <person name="Lipzen A."/>
            <person name="Chen C."/>
            <person name="Yanf M."/>
            <person name="Daum C."/>
            <person name="Ng V."/>
            <person name="Clum A."/>
            <person name="Steindorff A."/>
            <person name="Ohm R."/>
            <person name="Martin F."/>
            <person name="Silar P."/>
            <person name="Natvig D."/>
            <person name="Lalanne C."/>
            <person name="Gautier V."/>
            <person name="Ament-Velasquez S.L."/>
            <person name="Kruys A."/>
            <person name="Hutchinson M.I."/>
            <person name="Powell A.J."/>
            <person name="Barry K."/>
            <person name="Miller A.N."/>
            <person name="Grigoriev I.V."/>
            <person name="Debuchy R."/>
            <person name="Gladieux P."/>
            <person name="Thoren M.H."/>
            <person name="Johannesson H."/>
        </authorList>
    </citation>
    <scope>NUCLEOTIDE SEQUENCE</scope>
    <source>
        <strain evidence="2">CBS 333.67</strain>
    </source>
</reference>
<dbReference type="Proteomes" id="UP001273166">
    <property type="component" value="Unassembled WGS sequence"/>
</dbReference>
<dbReference type="AlphaFoldDB" id="A0AAJ0H4S5"/>
<sequence length="177" mass="19205">MPQGLMECLDGSSATSSNSASSRRPSPEAEMEPSERLARQPPPRIRRTKPEEHFTPQDLHPLFRYLAYYSTINGIEGGYKAGHPPDGAAAILVRFEGASWGECNTKALAVNNAAAVPAAAVACRGSLRTAAISPWGLRHDRQHWDAEFARECSEVDNMPEREPPGSKTFSPSRSSAS</sequence>
<name>A0AAJ0H4S5_9PEZI</name>
<accession>A0AAJ0H4S5</accession>
<feature type="compositionally biased region" description="Low complexity" evidence="1">
    <location>
        <begin position="12"/>
        <end position="24"/>
    </location>
</feature>
<keyword evidence="3" id="KW-1185">Reference proteome</keyword>
<gene>
    <name evidence="2" type="ORF">B0T15DRAFT_508126</name>
</gene>
<protein>
    <submittedName>
        <fullName evidence="2">Uncharacterized protein</fullName>
    </submittedName>
</protein>
<dbReference type="EMBL" id="JAUDZG010000001">
    <property type="protein sequence ID" value="KAK3311579.1"/>
    <property type="molecule type" value="Genomic_DNA"/>
</dbReference>
<organism evidence="2 3">
    <name type="scientific">Chaetomium strumarium</name>
    <dbReference type="NCBI Taxonomy" id="1170767"/>
    <lineage>
        <taxon>Eukaryota</taxon>
        <taxon>Fungi</taxon>
        <taxon>Dikarya</taxon>
        <taxon>Ascomycota</taxon>
        <taxon>Pezizomycotina</taxon>
        <taxon>Sordariomycetes</taxon>
        <taxon>Sordariomycetidae</taxon>
        <taxon>Sordariales</taxon>
        <taxon>Chaetomiaceae</taxon>
        <taxon>Chaetomium</taxon>
    </lineage>
</organism>